<dbReference type="AlphaFoldDB" id="A0A2T6ZRW4"/>
<organism evidence="1 2">
    <name type="scientific">Tuber borchii</name>
    <name type="common">White truffle</name>
    <dbReference type="NCBI Taxonomy" id="42251"/>
    <lineage>
        <taxon>Eukaryota</taxon>
        <taxon>Fungi</taxon>
        <taxon>Dikarya</taxon>
        <taxon>Ascomycota</taxon>
        <taxon>Pezizomycotina</taxon>
        <taxon>Pezizomycetes</taxon>
        <taxon>Pezizales</taxon>
        <taxon>Tuberaceae</taxon>
        <taxon>Tuber</taxon>
    </lineage>
</organism>
<proteinExistence type="predicted"/>
<name>A0A2T6ZRW4_TUBBO</name>
<dbReference type="Proteomes" id="UP000244722">
    <property type="component" value="Unassembled WGS sequence"/>
</dbReference>
<gene>
    <name evidence="1" type="ORF">B9Z19DRAFT_1065251</name>
</gene>
<keyword evidence="2" id="KW-1185">Reference proteome</keyword>
<comment type="caution">
    <text evidence="1">The sequence shown here is derived from an EMBL/GenBank/DDBJ whole genome shotgun (WGS) entry which is preliminary data.</text>
</comment>
<sequence>MFSFFKRLKDGLSQGFQRLRTVCQNSPVNPIWALKASVKAAGPLRVVSRSSRAIVPVTLTLSAIQILLAENKMDQFANEVCTLALGAAGAAIGSSIGVVGGLPGMIIGAGVGSFLGGILGDWVHGKIKEWLFTEGKDGVRPIDKIADKFRAATDTLRVVSEVIAIVMRGQAEVFAALLQHWRRTGGLGGGPGVEAV</sequence>
<evidence type="ECO:0008006" key="3">
    <source>
        <dbReference type="Google" id="ProtNLM"/>
    </source>
</evidence>
<dbReference type="EMBL" id="NESQ01000127">
    <property type="protein sequence ID" value="PUU78231.1"/>
    <property type="molecule type" value="Genomic_DNA"/>
</dbReference>
<accession>A0A2T6ZRW4</accession>
<reference evidence="1 2" key="1">
    <citation type="submission" date="2017-04" db="EMBL/GenBank/DDBJ databases">
        <title>Draft genome sequence of Tuber borchii Vittad., a whitish edible truffle.</title>
        <authorList>
            <consortium name="DOE Joint Genome Institute"/>
            <person name="Murat C."/>
            <person name="Kuo A."/>
            <person name="Barry K.W."/>
            <person name="Clum A."/>
            <person name="Dockter R.B."/>
            <person name="Fauchery L."/>
            <person name="Iotti M."/>
            <person name="Kohler A."/>
            <person name="Labutti K."/>
            <person name="Lindquist E.A."/>
            <person name="Lipzen A."/>
            <person name="Ohm R.A."/>
            <person name="Wang M."/>
            <person name="Grigoriev I.V."/>
            <person name="Zambonelli A."/>
            <person name="Martin F.M."/>
        </authorList>
    </citation>
    <scope>NUCLEOTIDE SEQUENCE [LARGE SCALE GENOMIC DNA]</scope>
    <source>
        <strain evidence="1 2">Tbo3840</strain>
    </source>
</reference>
<evidence type="ECO:0000313" key="1">
    <source>
        <dbReference type="EMBL" id="PUU78231.1"/>
    </source>
</evidence>
<protein>
    <recommendedName>
        <fullName evidence="3">Glycine zipper domain-containing protein</fullName>
    </recommendedName>
</protein>
<evidence type="ECO:0000313" key="2">
    <source>
        <dbReference type="Proteomes" id="UP000244722"/>
    </source>
</evidence>
<dbReference type="OrthoDB" id="5417803at2759"/>